<accession>A0A1L9RAR4</accession>
<feature type="compositionally biased region" description="Polar residues" evidence="4">
    <location>
        <begin position="167"/>
        <end position="195"/>
    </location>
</feature>
<dbReference type="RefSeq" id="XP_040685703.1">
    <property type="nucleotide sequence ID" value="XM_040828690.1"/>
</dbReference>
<feature type="region of interest" description="Disordered" evidence="4">
    <location>
        <begin position="433"/>
        <end position="519"/>
    </location>
</feature>
<keyword evidence="3" id="KW-0862">Zinc</keyword>
<feature type="domain" description="C2H2-type" evidence="5">
    <location>
        <begin position="260"/>
        <end position="281"/>
    </location>
</feature>
<dbReference type="AlphaFoldDB" id="A0A1L9RAR4"/>
<feature type="compositionally biased region" description="Polar residues" evidence="4">
    <location>
        <begin position="351"/>
        <end position="373"/>
    </location>
</feature>
<evidence type="ECO:0000313" key="6">
    <source>
        <dbReference type="EMBL" id="OJJ32026.1"/>
    </source>
</evidence>
<evidence type="ECO:0000259" key="5">
    <source>
        <dbReference type="SMART" id="SM00355"/>
    </source>
</evidence>
<dbReference type="VEuPathDB" id="FungiDB:ASPWEDRAFT_116856"/>
<feature type="region of interest" description="Disordered" evidence="4">
    <location>
        <begin position="167"/>
        <end position="256"/>
    </location>
</feature>
<feature type="compositionally biased region" description="Low complexity" evidence="4">
    <location>
        <begin position="470"/>
        <end position="481"/>
    </location>
</feature>
<dbReference type="InterPro" id="IPR013087">
    <property type="entry name" value="Znf_C2H2_type"/>
</dbReference>
<protein>
    <recommendedName>
        <fullName evidence="5">C2H2-type domain-containing protein</fullName>
    </recommendedName>
</protein>
<sequence length="627" mass="69129">MLAVDPSRQHPSYFEPLTMDSAVVDPFAYHVDHLNYNSSRVPHYYDTPGLYTESASDIKAPGFPSMPVTPPSIPISQSADPHMSGLSTGPSIASASSSAVGSPYSGTIHAFQDNWVHTSNGMGHPGAVMDEFFPNDYAAGTLDAEGAYQKDQEEFVALSLIEPMQNQTHLSPPTFSYPEQSNYMGFLPQPSQTPEASPVPMPESYPAEQPSLEQPREVSVSSPAPAAVRESSVLSTHSRRSPHSPAASSAVSNDEQKGQGFCPIAECGKFFKDLKTHMVTHRSERPQKCPRTDCSFHTKGFARKYDKNRHIFTHYKGTLVCCFCPGSGTPAEKTFNRLDIFRRHLTAVHNAEQTPSNGRKRSPNGSTKKSTVQSSQATGKCTTCFVTFKNAQDFHDHLDDCVFRYVQLQQPSEAINQQRLAEVASDEEVKKTLEKHNLPDTAGSVDQFYDEDDENNDDDLNDPTILSNRSGKGSLKSTKGKPNATFRPIKGNNNAISKKGKALPTASKRRSNRDHYPQSWGCPRASMKIKKRVLCVFDGKRRLCKDDMMLDNEFEVRVKLPGGAGDGTAREAYVTDLDVETMKRAEGIFSATDEERGPWLDRSSNQLIGRPAVPLPNISPDIDELMS</sequence>
<feature type="compositionally biased region" description="Acidic residues" evidence="4">
    <location>
        <begin position="448"/>
        <end position="461"/>
    </location>
</feature>
<reference evidence="7" key="1">
    <citation type="journal article" date="2017" name="Genome Biol.">
        <title>Comparative genomics reveals high biological diversity and specific adaptations in the industrially and medically important fungal genus Aspergillus.</title>
        <authorList>
            <person name="de Vries R.P."/>
            <person name="Riley R."/>
            <person name="Wiebenga A."/>
            <person name="Aguilar-Osorio G."/>
            <person name="Amillis S."/>
            <person name="Uchima C.A."/>
            <person name="Anderluh G."/>
            <person name="Asadollahi M."/>
            <person name="Askin M."/>
            <person name="Barry K."/>
            <person name="Battaglia E."/>
            <person name="Bayram O."/>
            <person name="Benocci T."/>
            <person name="Braus-Stromeyer S.A."/>
            <person name="Caldana C."/>
            <person name="Canovas D."/>
            <person name="Cerqueira G.C."/>
            <person name="Chen F."/>
            <person name="Chen W."/>
            <person name="Choi C."/>
            <person name="Clum A."/>
            <person name="Dos Santos R.A."/>
            <person name="Damasio A.R."/>
            <person name="Diallinas G."/>
            <person name="Emri T."/>
            <person name="Fekete E."/>
            <person name="Flipphi M."/>
            <person name="Freyberg S."/>
            <person name="Gallo A."/>
            <person name="Gournas C."/>
            <person name="Habgood R."/>
            <person name="Hainaut M."/>
            <person name="Harispe M.L."/>
            <person name="Henrissat B."/>
            <person name="Hilden K.S."/>
            <person name="Hope R."/>
            <person name="Hossain A."/>
            <person name="Karabika E."/>
            <person name="Karaffa L."/>
            <person name="Karanyi Z."/>
            <person name="Krasevec N."/>
            <person name="Kuo A."/>
            <person name="Kusch H."/>
            <person name="LaButti K."/>
            <person name="Lagendijk E.L."/>
            <person name="Lapidus A."/>
            <person name="Levasseur A."/>
            <person name="Lindquist E."/>
            <person name="Lipzen A."/>
            <person name="Logrieco A.F."/>
            <person name="MacCabe A."/>
            <person name="Maekelae M.R."/>
            <person name="Malavazi I."/>
            <person name="Melin P."/>
            <person name="Meyer V."/>
            <person name="Mielnichuk N."/>
            <person name="Miskei M."/>
            <person name="Molnar A.P."/>
            <person name="Mule G."/>
            <person name="Ngan C.Y."/>
            <person name="Orejas M."/>
            <person name="Orosz E."/>
            <person name="Ouedraogo J.P."/>
            <person name="Overkamp K.M."/>
            <person name="Park H.-S."/>
            <person name="Perrone G."/>
            <person name="Piumi F."/>
            <person name="Punt P.J."/>
            <person name="Ram A.F."/>
            <person name="Ramon A."/>
            <person name="Rauscher S."/>
            <person name="Record E."/>
            <person name="Riano-Pachon D.M."/>
            <person name="Robert V."/>
            <person name="Roehrig J."/>
            <person name="Ruller R."/>
            <person name="Salamov A."/>
            <person name="Salih N.S."/>
            <person name="Samson R.A."/>
            <person name="Sandor E."/>
            <person name="Sanguinetti M."/>
            <person name="Schuetze T."/>
            <person name="Sepcic K."/>
            <person name="Shelest E."/>
            <person name="Sherlock G."/>
            <person name="Sophianopoulou V."/>
            <person name="Squina F.M."/>
            <person name="Sun H."/>
            <person name="Susca A."/>
            <person name="Todd R.B."/>
            <person name="Tsang A."/>
            <person name="Unkles S.E."/>
            <person name="van de Wiele N."/>
            <person name="van Rossen-Uffink D."/>
            <person name="Oliveira J.V."/>
            <person name="Vesth T.C."/>
            <person name="Visser J."/>
            <person name="Yu J.-H."/>
            <person name="Zhou M."/>
            <person name="Andersen M.R."/>
            <person name="Archer D.B."/>
            <person name="Baker S.E."/>
            <person name="Benoit I."/>
            <person name="Brakhage A.A."/>
            <person name="Braus G.H."/>
            <person name="Fischer R."/>
            <person name="Frisvad J.C."/>
            <person name="Goldman G.H."/>
            <person name="Houbraken J."/>
            <person name="Oakley B."/>
            <person name="Pocsi I."/>
            <person name="Scazzocchio C."/>
            <person name="Seiboth B."/>
            <person name="vanKuyk P.A."/>
            <person name="Wortman J."/>
            <person name="Dyer P.S."/>
            <person name="Grigoriev I.V."/>
        </authorList>
    </citation>
    <scope>NUCLEOTIDE SEQUENCE [LARGE SCALE GENOMIC DNA]</scope>
    <source>
        <strain evidence="7">DTO 134E9</strain>
    </source>
</reference>
<dbReference type="OrthoDB" id="6077919at2759"/>
<evidence type="ECO:0000256" key="2">
    <source>
        <dbReference type="ARBA" id="ARBA00022771"/>
    </source>
</evidence>
<evidence type="ECO:0000313" key="7">
    <source>
        <dbReference type="Proteomes" id="UP000184383"/>
    </source>
</evidence>
<dbReference type="PANTHER" id="PTHR23235">
    <property type="entry name" value="KRUEPPEL-LIKE TRANSCRIPTION FACTOR"/>
    <property type="match status" value="1"/>
</dbReference>
<evidence type="ECO:0000256" key="1">
    <source>
        <dbReference type="ARBA" id="ARBA00022723"/>
    </source>
</evidence>
<dbReference type="GO" id="GO:0000981">
    <property type="term" value="F:DNA-binding transcription factor activity, RNA polymerase II-specific"/>
    <property type="evidence" value="ECO:0007669"/>
    <property type="project" value="TreeGrafter"/>
</dbReference>
<gene>
    <name evidence="6" type="ORF">ASPWEDRAFT_116856</name>
</gene>
<evidence type="ECO:0000256" key="4">
    <source>
        <dbReference type="SAM" id="MobiDB-lite"/>
    </source>
</evidence>
<keyword evidence="7" id="KW-1185">Reference proteome</keyword>
<feature type="domain" description="C2H2-type" evidence="5">
    <location>
        <begin position="379"/>
        <end position="399"/>
    </location>
</feature>
<evidence type="ECO:0000256" key="3">
    <source>
        <dbReference type="ARBA" id="ARBA00022833"/>
    </source>
</evidence>
<dbReference type="GO" id="GO:0000978">
    <property type="term" value="F:RNA polymerase II cis-regulatory region sequence-specific DNA binding"/>
    <property type="evidence" value="ECO:0007669"/>
    <property type="project" value="TreeGrafter"/>
</dbReference>
<dbReference type="EMBL" id="KV878215">
    <property type="protein sequence ID" value="OJJ32026.1"/>
    <property type="molecule type" value="Genomic_DNA"/>
</dbReference>
<feature type="region of interest" description="Disordered" evidence="4">
    <location>
        <begin position="347"/>
        <end position="373"/>
    </location>
</feature>
<dbReference type="SMART" id="SM00355">
    <property type="entry name" value="ZnF_C2H2"/>
    <property type="match status" value="4"/>
</dbReference>
<name>A0A1L9RAR4_ASPWE</name>
<feature type="domain" description="C2H2-type" evidence="5">
    <location>
        <begin position="319"/>
        <end position="349"/>
    </location>
</feature>
<keyword evidence="2" id="KW-0863">Zinc-finger</keyword>
<feature type="domain" description="C2H2-type" evidence="5">
    <location>
        <begin position="287"/>
        <end position="314"/>
    </location>
</feature>
<dbReference type="PANTHER" id="PTHR23235:SF120">
    <property type="entry name" value="KRUPPEL-LIKE FACTOR 15"/>
    <property type="match status" value="1"/>
</dbReference>
<dbReference type="STRING" id="1073089.A0A1L9RAR4"/>
<proteinExistence type="predicted"/>
<keyword evidence="1" id="KW-0479">Metal-binding</keyword>
<organism evidence="6 7">
    <name type="scientific">Aspergillus wentii DTO 134E9</name>
    <dbReference type="NCBI Taxonomy" id="1073089"/>
    <lineage>
        <taxon>Eukaryota</taxon>
        <taxon>Fungi</taxon>
        <taxon>Dikarya</taxon>
        <taxon>Ascomycota</taxon>
        <taxon>Pezizomycotina</taxon>
        <taxon>Eurotiomycetes</taxon>
        <taxon>Eurotiomycetidae</taxon>
        <taxon>Eurotiales</taxon>
        <taxon>Aspergillaceae</taxon>
        <taxon>Aspergillus</taxon>
        <taxon>Aspergillus subgen. Cremei</taxon>
    </lineage>
</organism>
<dbReference type="Gene3D" id="3.30.160.60">
    <property type="entry name" value="Classic Zinc Finger"/>
    <property type="match status" value="1"/>
</dbReference>
<dbReference type="GeneID" id="63744538"/>
<dbReference type="GO" id="GO:0008270">
    <property type="term" value="F:zinc ion binding"/>
    <property type="evidence" value="ECO:0007669"/>
    <property type="project" value="UniProtKB-KW"/>
</dbReference>
<dbReference type="Proteomes" id="UP000184383">
    <property type="component" value="Unassembled WGS sequence"/>
</dbReference>